<accession>A0A8H7Q6B2</accession>
<dbReference type="OrthoDB" id="2258292at2759"/>
<protein>
    <submittedName>
        <fullName evidence="3">Uncharacterized protein</fullName>
    </submittedName>
</protein>
<keyword evidence="1" id="KW-0175">Coiled coil</keyword>
<dbReference type="AlphaFoldDB" id="A0A8H7Q6B2"/>
<reference evidence="3" key="1">
    <citation type="submission" date="2020-12" db="EMBL/GenBank/DDBJ databases">
        <title>Metabolic potential, ecology and presence of endohyphal bacteria is reflected in genomic diversity of Mucoromycotina.</title>
        <authorList>
            <person name="Muszewska A."/>
            <person name="Okrasinska A."/>
            <person name="Steczkiewicz K."/>
            <person name="Drgas O."/>
            <person name="Orlowska M."/>
            <person name="Perlinska-Lenart U."/>
            <person name="Aleksandrzak-Piekarczyk T."/>
            <person name="Szatraj K."/>
            <person name="Zielenkiewicz U."/>
            <person name="Pilsyk S."/>
            <person name="Malc E."/>
            <person name="Mieczkowski P."/>
            <person name="Kruszewska J.S."/>
            <person name="Biernat P."/>
            <person name="Pawlowska J."/>
        </authorList>
    </citation>
    <scope>NUCLEOTIDE SEQUENCE</scope>
    <source>
        <strain evidence="3">WA0000067209</strain>
    </source>
</reference>
<dbReference type="EMBL" id="JAEPQZ010000001">
    <property type="protein sequence ID" value="KAG2186120.1"/>
    <property type="molecule type" value="Genomic_DNA"/>
</dbReference>
<evidence type="ECO:0000313" key="3">
    <source>
        <dbReference type="EMBL" id="KAG2186120.1"/>
    </source>
</evidence>
<feature type="compositionally biased region" description="Polar residues" evidence="2">
    <location>
        <begin position="413"/>
        <end position="432"/>
    </location>
</feature>
<dbReference type="Proteomes" id="UP000654370">
    <property type="component" value="Unassembled WGS sequence"/>
</dbReference>
<gene>
    <name evidence="3" type="ORF">INT43_002558</name>
</gene>
<keyword evidence="4" id="KW-1185">Reference proteome</keyword>
<evidence type="ECO:0000313" key="4">
    <source>
        <dbReference type="Proteomes" id="UP000654370"/>
    </source>
</evidence>
<feature type="region of interest" description="Disordered" evidence="2">
    <location>
        <begin position="389"/>
        <end position="480"/>
    </location>
</feature>
<name>A0A8H7Q6B2_MORIS</name>
<feature type="compositionally biased region" description="Polar residues" evidence="2">
    <location>
        <begin position="442"/>
        <end position="464"/>
    </location>
</feature>
<evidence type="ECO:0000256" key="2">
    <source>
        <dbReference type="SAM" id="MobiDB-lite"/>
    </source>
</evidence>
<evidence type="ECO:0000256" key="1">
    <source>
        <dbReference type="SAM" id="Coils"/>
    </source>
</evidence>
<organism evidence="3 4">
    <name type="scientific">Mortierella isabellina</name>
    <name type="common">Filamentous fungus</name>
    <name type="synonym">Umbelopsis isabellina</name>
    <dbReference type="NCBI Taxonomy" id="91625"/>
    <lineage>
        <taxon>Eukaryota</taxon>
        <taxon>Fungi</taxon>
        <taxon>Fungi incertae sedis</taxon>
        <taxon>Mucoromycota</taxon>
        <taxon>Mucoromycotina</taxon>
        <taxon>Umbelopsidomycetes</taxon>
        <taxon>Umbelopsidales</taxon>
        <taxon>Umbelopsidaceae</taxon>
        <taxon>Umbelopsis</taxon>
    </lineage>
</organism>
<comment type="caution">
    <text evidence="3">The sequence shown here is derived from an EMBL/GenBank/DDBJ whole genome shotgun (WGS) entry which is preliminary data.</text>
</comment>
<sequence>MDSAELGSSEPPIYNAALGDYEQHYLSLLKSIASLQWVRESLPSHTRYYESLKNKIKNEELTRQLLEGEIQLSRKSHDSTRFKELLSSMKTGSQSDICSYSDLIERLQKCHSRISNLNEQLEQAKDMHEDMLKNMEKLNGCCSELRILFDQIIPEPLTDPAYVIEEHTKNEVLSLESYIPQIESRLERCKEAQLKLYNARDAMENAMKSLPGAASILERQAMINNGTGRGGVRLGSLNVLLDMSVSSTKESEVFVEKSIRFVKDAVDLYPDMPMIPDTPISQKDETISVVLTSYRGYRLKIESLLRNFINPRVKLMQGDVTYARHSHESKRMEWVEQQLLLLEAVLRSQSRLQGVDIEPDLAAIRMGSHAAAGTASELGGRVAVDDALEVGESSTSPARNGPLPEYPKEQEQDANTGANSVTAGPSRTTVIETVNELPEYSRNISRTDQWSGRSLPSMEATQNAEADESSPFDQPPAYTD</sequence>
<feature type="coiled-coil region" evidence="1">
    <location>
        <begin position="100"/>
        <end position="138"/>
    </location>
</feature>
<proteinExistence type="predicted"/>